<dbReference type="RefSeq" id="WP_100707195.1">
    <property type="nucleotide sequence ID" value="NZ_NPDL01000005.1"/>
</dbReference>
<gene>
    <name evidence="2" type="ORF">CH357_13025</name>
</gene>
<comment type="caution">
    <text evidence="2">The sequence shown here is derived from an EMBL/GenBank/DDBJ whole genome shotgun (WGS) entry which is preliminary data.</text>
</comment>
<dbReference type="EMBL" id="NPDN01000006">
    <property type="protein sequence ID" value="PJZ25125.1"/>
    <property type="molecule type" value="Genomic_DNA"/>
</dbReference>
<dbReference type="AlphaFoldDB" id="A0A2M9XBP8"/>
<evidence type="ECO:0000313" key="3">
    <source>
        <dbReference type="Proteomes" id="UP000232196"/>
    </source>
</evidence>
<accession>A0A2M9XBP8</accession>
<evidence type="ECO:0000313" key="2">
    <source>
        <dbReference type="EMBL" id="PJZ25125.1"/>
    </source>
</evidence>
<feature type="transmembrane region" description="Helical" evidence="1">
    <location>
        <begin position="38"/>
        <end position="56"/>
    </location>
</feature>
<keyword evidence="1" id="KW-0812">Transmembrane</keyword>
<feature type="transmembrane region" description="Helical" evidence="1">
    <location>
        <begin position="68"/>
        <end position="89"/>
    </location>
</feature>
<name>A0A2M9XBP8_9LEPT</name>
<keyword evidence="3" id="KW-1185">Reference proteome</keyword>
<evidence type="ECO:0000256" key="1">
    <source>
        <dbReference type="SAM" id="Phobius"/>
    </source>
</evidence>
<proteinExistence type="predicted"/>
<dbReference type="Proteomes" id="UP000232196">
    <property type="component" value="Unassembled WGS sequence"/>
</dbReference>
<organism evidence="2 3">
    <name type="scientific">Leptospira hartskeerlii</name>
    <dbReference type="NCBI Taxonomy" id="2023177"/>
    <lineage>
        <taxon>Bacteria</taxon>
        <taxon>Pseudomonadati</taxon>
        <taxon>Spirochaetota</taxon>
        <taxon>Spirochaetia</taxon>
        <taxon>Leptospirales</taxon>
        <taxon>Leptospiraceae</taxon>
        <taxon>Leptospira</taxon>
    </lineage>
</organism>
<protein>
    <submittedName>
        <fullName evidence="2">Uncharacterized protein</fullName>
    </submittedName>
</protein>
<keyword evidence="1" id="KW-1133">Transmembrane helix</keyword>
<keyword evidence="1" id="KW-0472">Membrane</keyword>
<sequence>MVFGLMMDHPARWNAYRLAFGFTVLSYLFYFLSLPFVLFALLAAGLFCLIGGLFFPHTFDQLYRTFQFLLLGILSFLLSLLILIGYLIFWRPFQFVFGSKNED</sequence>
<feature type="transmembrane region" description="Helical" evidence="1">
    <location>
        <begin position="15"/>
        <end position="32"/>
    </location>
</feature>
<reference evidence="2 3" key="1">
    <citation type="submission" date="2017-07" db="EMBL/GenBank/DDBJ databases">
        <title>Leptospira spp. isolated from tropical soils.</title>
        <authorList>
            <person name="Thibeaux R."/>
            <person name="Iraola G."/>
            <person name="Ferres I."/>
            <person name="Bierque E."/>
            <person name="Girault D."/>
            <person name="Soupe-Gilbert M.-E."/>
            <person name="Picardeau M."/>
            <person name="Goarant C."/>
        </authorList>
    </citation>
    <scope>NUCLEOTIDE SEQUENCE [LARGE SCALE GENOMIC DNA]</scope>
    <source>
        <strain evidence="2 3">MCA1-C-A1</strain>
    </source>
</reference>